<evidence type="ECO:0000313" key="3">
    <source>
        <dbReference type="Proteomes" id="UP000294359"/>
    </source>
</evidence>
<name>A0ABX5S539_9BURK</name>
<accession>A0ABX5S539</accession>
<gene>
    <name evidence="2" type="ORF">E1742_03720</name>
</gene>
<feature type="region of interest" description="Disordered" evidence="1">
    <location>
        <begin position="128"/>
        <end position="152"/>
    </location>
</feature>
<dbReference type="EMBL" id="CP038026">
    <property type="protein sequence ID" value="QBQ35370.1"/>
    <property type="molecule type" value="Genomic_DNA"/>
</dbReference>
<sequence length="259" mass="28714">MRTLKQGLAGRQGRCADVRNSCRARRFVCSLIVSAPAEELNRASIARHASAFIDLSRPARMGRPENIVATDIAAVTARDNFTTTLNSPMMVLPCQWQYWSAPACPVRAGQQARQVYQCEQLRKPFRTDAHRARRRTPPGKTGQAAAKGLTAPAREGDARHLALAAEHLDQVLAGGASPPDRLSRPLAGSDVHRTLARSDAANIINRHRYLDHYMFREITLPSLLAIAPIVDSRRDHQLARCRWRLDSIGLARDNRPHAA</sequence>
<keyword evidence="3" id="KW-1185">Reference proteome</keyword>
<protein>
    <submittedName>
        <fullName evidence="2">Uncharacterized protein</fullName>
    </submittedName>
</protein>
<evidence type="ECO:0000256" key="1">
    <source>
        <dbReference type="SAM" id="MobiDB-lite"/>
    </source>
</evidence>
<organism evidence="2 3">
    <name type="scientific">Pseudoduganella plicata</name>
    <dbReference type="NCBI Taxonomy" id="321984"/>
    <lineage>
        <taxon>Bacteria</taxon>
        <taxon>Pseudomonadati</taxon>
        <taxon>Pseudomonadota</taxon>
        <taxon>Betaproteobacteria</taxon>
        <taxon>Burkholderiales</taxon>
        <taxon>Oxalobacteraceae</taxon>
        <taxon>Telluria group</taxon>
        <taxon>Pseudoduganella</taxon>
    </lineage>
</organism>
<proteinExistence type="predicted"/>
<dbReference type="RefSeq" id="WP_134383609.1">
    <property type="nucleotide sequence ID" value="NZ_BMWW01000007.1"/>
</dbReference>
<dbReference type="Proteomes" id="UP000294359">
    <property type="component" value="Chromosome"/>
</dbReference>
<reference evidence="2 3" key="1">
    <citation type="submission" date="2019-03" db="EMBL/GenBank/DDBJ databases">
        <title>Draft Genome Sequences of Six Type Strains of the Genus Massilia.</title>
        <authorList>
            <person name="Miess H."/>
            <person name="Frediansyhah A."/>
            <person name="Gross H."/>
        </authorList>
    </citation>
    <scope>NUCLEOTIDE SEQUENCE [LARGE SCALE GENOMIC DNA]</scope>
    <source>
        <strain evidence="2 3">DSM 17505</strain>
    </source>
</reference>
<evidence type="ECO:0000313" key="2">
    <source>
        <dbReference type="EMBL" id="QBQ35370.1"/>
    </source>
</evidence>